<evidence type="ECO:0000256" key="1">
    <source>
        <dbReference type="SAM" id="SignalP"/>
    </source>
</evidence>
<dbReference type="Proteomes" id="UP000249324">
    <property type="component" value="Unassembled WGS sequence"/>
</dbReference>
<feature type="signal peptide" evidence="1">
    <location>
        <begin position="1"/>
        <end position="29"/>
    </location>
</feature>
<gene>
    <name evidence="3" type="ORF">DIU77_010800</name>
</gene>
<dbReference type="SUPFAM" id="SSF55166">
    <property type="entry name" value="Hedgehog/DD-peptidase"/>
    <property type="match status" value="1"/>
</dbReference>
<dbReference type="InterPro" id="IPR009045">
    <property type="entry name" value="Zn_M74/Hedgehog-like"/>
</dbReference>
<proteinExistence type="predicted"/>
<dbReference type="Gene3D" id="3.30.1380.10">
    <property type="match status" value="1"/>
</dbReference>
<evidence type="ECO:0000313" key="4">
    <source>
        <dbReference type="Proteomes" id="UP000249324"/>
    </source>
</evidence>
<accession>A0ABD6FGY3</accession>
<keyword evidence="1" id="KW-0732">Signal</keyword>
<dbReference type="AlphaFoldDB" id="A0ABD6FGY3"/>
<comment type="caution">
    <text evidence="3">The sequence shown here is derived from an EMBL/GenBank/DDBJ whole genome shotgun (WGS) entry which is preliminary data.</text>
</comment>
<dbReference type="EMBL" id="QGUI02000123">
    <property type="protein sequence ID" value="MFO7192718.1"/>
    <property type="molecule type" value="Genomic_DNA"/>
</dbReference>
<dbReference type="Pfam" id="PF13539">
    <property type="entry name" value="Peptidase_M15_4"/>
    <property type="match status" value="1"/>
</dbReference>
<evidence type="ECO:0000313" key="3">
    <source>
        <dbReference type="EMBL" id="MFO7192718.1"/>
    </source>
</evidence>
<dbReference type="InterPro" id="IPR039561">
    <property type="entry name" value="Peptidase_M15C"/>
</dbReference>
<organism evidence="3 4">
    <name type="scientific">Thermocrispum agreste</name>
    <dbReference type="NCBI Taxonomy" id="37925"/>
    <lineage>
        <taxon>Bacteria</taxon>
        <taxon>Bacillati</taxon>
        <taxon>Actinomycetota</taxon>
        <taxon>Actinomycetes</taxon>
        <taxon>Pseudonocardiales</taxon>
        <taxon>Pseudonocardiaceae</taxon>
        <taxon>Thermocrispum</taxon>
    </lineage>
</organism>
<name>A0ABD6FGY3_9PSEU</name>
<feature type="domain" description="Peptidase M15C" evidence="2">
    <location>
        <begin position="147"/>
        <end position="226"/>
    </location>
</feature>
<sequence length="230" mass="25343">MGKRVWMSGLAMVASAILAGTLAAVPASAGSADAAGWRPPFRAKIERISPELAEEMIGVSWHPGCPVPIEDLRLITMNHHGFDGRSHDGELVVHKDVAKNVVKVFRKLYYHKFPIRRMERIEHYGGSDDASMEADNTSAFNCREITGGGGFSVHSYGKAIDINTIENPYVKGDLVLPEAGREYLDREDVHPGMIVDGDIVVRSFAKAGFIWGGHWTSPIDYQHFEVPVDD</sequence>
<reference evidence="3 4" key="1">
    <citation type="journal article" date="2021" name="BMC Genomics">
        <title>Genome-resolved metagenome and metatranscriptome analyses of thermophilic composting reveal key bacterial players and their metabolic interactions.</title>
        <authorList>
            <person name="Braga L.P.P."/>
            <person name="Pereira R.V."/>
            <person name="Martins L.F."/>
            <person name="Moura L.M.S."/>
            <person name="Sanchez F.B."/>
            <person name="Patane J.S.L."/>
            <person name="da Silva A.M."/>
            <person name="Setubal J.C."/>
        </authorList>
    </citation>
    <scope>NUCLEOTIDE SEQUENCE [LARGE SCALE GENOMIC DNA]</scope>
    <source>
        <strain evidence="3">ZC4RG45</strain>
    </source>
</reference>
<feature type="chain" id="PRO_5044896915" evidence="1">
    <location>
        <begin position="30"/>
        <end position="230"/>
    </location>
</feature>
<protein>
    <submittedName>
        <fullName evidence="3">M15 family metallopeptidase</fullName>
    </submittedName>
</protein>
<evidence type="ECO:0000259" key="2">
    <source>
        <dbReference type="Pfam" id="PF13539"/>
    </source>
</evidence>